<proteinExistence type="inferred from homology"/>
<sequence>MNDIVVFGAGQIADVARIYIDAHGPDRIVGFTVDDAFRTGDTFAGRPQVSWEQLERSFPPDRVKLLGPLSFRKLNEFRKARFQEGKARGYTFASFIHPSCNVYTDRIGENCFILDNNTLQPFVEIGDNVILWSNNHIGHHSRIGDHCFLSSHIGISSNVTLGEECFMAGKSSIDYGRSVGARCFLGPAAVVLADLPPDTVVPGVASPVARYSSQRLKRLL</sequence>
<reference evidence="2 3" key="1">
    <citation type="submission" date="2021-03" db="EMBL/GenBank/DDBJ databases">
        <title>Lysobacter sp. nov. isolated from soil of gangwondo yeongwol, south Korea.</title>
        <authorList>
            <person name="Kim K.R."/>
            <person name="Kim K.H."/>
            <person name="Jeon C.O."/>
        </authorList>
    </citation>
    <scope>NUCLEOTIDE SEQUENCE [LARGE SCALE GENOMIC DNA]</scope>
    <source>
        <strain evidence="2 3">R19</strain>
    </source>
</reference>
<evidence type="ECO:0000313" key="2">
    <source>
        <dbReference type="EMBL" id="QSX77454.1"/>
    </source>
</evidence>
<accession>A0A975ARW4</accession>
<keyword evidence="3" id="KW-1185">Reference proteome</keyword>
<comment type="similarity">
    <text evidence="1">Belongs to the transferase hexapeptide repeat family.</text>
</comment>
<protein>
    <submittedName>
        <fullName evidence="2">Acetyltransferase</fullName>
    </submittedName>
</protein>
<dbReference type="KEGG" id="lsf:I8J32_011885"/>
<dbReference type="InterPro" id="IPR011004">
    <property type="entry name" value="Trimer_LpxA-like_sf"/>
</dbReference>
<gene>
    <name evidence="2" type="ORF">I8J32_011885</name>
</gene>
<dbReference type="InterPro" id="IPR050179">
    <property type="entry name" value="Trans_hexapeptide_repeat"/>
</dbReference>
<evidence type="ECO:0000313" key="3">
    <source>
        <dbReference type="Proteomes" id="UP000639274"/>
    </source>
</evidence>
<dbReference type="AlphaFoldDB" id="A0A975ARW4"/>
<dbReference type="PANTHER" id="PTHR43300">
    <property type="entry name" value="ACETYLTRANSFERASE"/>
    <property type="match status" value="1"/>
</dbReference>
<dbReference type="InterPro" id="IPR001451">
    <property type="entry name" value="Hexapep"/>
</dbReference>
<dbReference type="SUPFAM" id="SSF51161">
    <property type="entry name" value="Trimeric LpxA-like enzymes"/>
    <property type="match status" value="1"/>
</dbReference>
<name>A0A975ARW4_9GAMM</name>
<dbReference type="Gene3D" id="2.160.10.10">
    <property type="entry name" value="Hexapeptide repeat proteins"/>
    <property type="match status" value="1"/>
</dbReference>
<dbReference type="EMBL" id="CP071518">
    <property type="protein sequence ID" value="QSX77454.1"/>
    <property type="molecule type" value="Genomic_DNA"/>
</dbReference>
<organism evidence="2 3">
    <name type="scientific">Agrilutibacter solisilvae</name>
    <dbReference type="NCBI Taxonomy" id="2763317"/>
    <lineage>
        <taxon>Bacteria</taxon>
        <taxon>Pseudomonadati</taxon>
        <taxon>Pseudomonadota</taxon>
        <taxon>Gammaproteobacteria</taxon>
        <taxon>Lysobacterales</taxon>
        <taxon>Lysobacteraceae</taxon>
        <taxon>Agrilutibacter</taxon>
    </lineage>
</organism>
<dbReference type="CDD" id="cd03360">
    <property type="entry name" value="LbH_AT_putative"/>
    <property type="match status" value="1"/>
</dbReference>
<evidence type="ECO:0000256" key="1">
    <source>
        <dbReference type="ARBA" id="ARBA00007274"/>
    </source>
</evidence>
<dbReference type="PANTHER" id="PTHR43300:SF4">
    <property type="entry name" value="ACYL-[ACYL-CARRIER-PROTEIN]--UDP-N-ACETYLGLUCOSAMINE O-ACYLTRANSFERASE"/>
    <property type="match status" value="1"/>
</dbReference>
<dbReference type="Proteomes" id="UP000639274">
    <property type="component" value="Chromosome"/>
</dbReference>
<dbReference type="InterPro" id="IPR020019">
    <property type="entry name" value="AcTrfase_PglD-like"/>
</dbReference>
<dbReference type="RefSeq" id="WP_200612418.1">
    <property type="nucleotide sequence ID" value="NZ_CP071518.1"/>
</dbReference>
<dbReference type="Pfam" id="PF00132">
    <property type="entry name" value="Hexapep"/>
    <property type="match status" value="1"/>
</dbReference>